<dbReference type="EMBL" id="AEAH01000357">
    <property type="protein sequence ID" value="EGH28928.1"/>
    <property type="molecule type" value="Genomic_DNA"/>
</dbReference>
<dbReference type="GO" id="GO:0016491">
    <property type="term" value="F:oxidoreductase activity"/>
    <property type="evidence" value="ECO:0007669"/>
    <property type="project" value="UniProtKB-KW"/>
</dbReference>
<proteinExistence type="inferred from homology"/>
<keyword evidence="3" id="KW-0560">Oxidoreductase</keyword>
<evidence type="ECO:0000256" key="2">
    <source>
        <dbReference type="ARBA" id="ARBA00005995"/>
    </source>
</evidence>
<dbReference type="Gene3D" id="3.90.660.10">
    <property type="match status" value="1"/>
</dbReference>
<dbReference type="PROSITE" id="PS51318">
    <property type="entry name" value="TAT"/>
    <property type="match status" value="1"/>
</dbReference>
<dbReference type="HOGENOM" id="CLU_004498_9_1_6"/>
<comment type="caution">
    <text evidence="6">The sequence shown here is derived from an EMBL/GenBank/DDBJ whole genome shotgun (WGS) entry which is preliminary data.</text>
</comment>
<dbReference type="PANTHER" id="PTHR43563">
    <property type="entry name" value="AMINE OXIDASE"/>
    <property type="match status" value="1"/>
</dbReference>
<dbReference type="InterPro" id="IPR001613">
    <property type="entry name" value="Flavin_amine_oxidase"/>
</dbReference>
<dbReference type="Gene3D" id="3.50.50.60">
    <property type="entry name" value="FAD/NAD(P)-binding domain"/>
    <property type="match status" value="1"/>
</dbReference>
<evidence type="ECO:0000313" key="7">
    <source>
        <dbReference type="Proteomes" id="UP000004471"/>
    </source>
</evidence>
<feature type="domain" description="Amine oxidase" evidence="5">
    <location>
        <begin position="64"/>
        <end position="473"/>
    </location>
</feature>
<evidence type="ECO:0000256" key="4">
    <source>
        <dbReference type="PIRSR" id="PIRSR601613-1"/>
    </source>
</evidence>
<dbReference type="Gene3D" id="1.10.405.10">
    <property type="entry name" value="Guanine Nucleotide Dissociation Inhibitor, domain 1"/>
    <property type="match status" value="1"/>
</dbReference>
<evidence type="ECO:0000259" key="5">
    <source>
        <dbReference type="Pfam" id="PF01593"/>
    </source>
</evidence>
<evidence type="ECO:0000256" key="1">
    <source>
        <dbReference type="ARBA" id="ARBA00001974"/>
    </source>
</evidence>
<dbReference type="InterPro" id="IPR036188">
    <property type="entry name" value="FAD/NAD-bd_sf"/>
</dbReference>
<reference evidence="6 7" key="1">
    <citation type="journal article" date="2011" name="PLoS Pathog.">
        <title>Dynamic evolution of pathogenicity revealed by sequencing and comparative genomics of 19 Pseudomonas syringae isolates.</title>
        <authorList>
            <person name="Baltrus D.A."/>
            <person name="Nishimura M.T."/>
            <person name="Romanchuk A."/>
            <person name="Chang J.H."/>
            <person name="Mukhtar M.S."/>
            <person name="Cherkis K."/>
            <person name="Roach J."/>
            <person name="Grant S.R."/>
            <person name="Jones C.D."/>
            <person name="Dangl J.L."/>
        </authorList>
    </citation>
    <scope>NUCLEOTIDE SEQUENCE [LARGE SCALE GENOMIC DNA]</scope>
    <source>
        <strain evidence="7">M301072PT</strain>
    </source>
</reference>
<dbReference type="Proteomes" id="UP000004471">
    <property type="component" value="Unassembled WGS sequence"/>
</dbReference>
<comment type="similarity">
    <text evidence="2">Belongs to the flavin monoamine oxidase family.</text>
</comment>
<dbReference type="Pfam" id="PF01593">
    <property type="entry name" value="Amino_oxidase"/>
    <property type="match status" value="1"/>
</dbReference>
<evidence type="ECO:0000313" key="6">
    <source>
        <dbReference type="EMBL" id="EGH28928.1"/>
    </source>
</evidence>
<accession>F3FFE2</accession>
<name>F3FFE2_PSESX</name>
<feature type="binding site" evidence="4">
    <location>
        <position position="279"/>
    </location>
    <ligand>
        <name>FAD</name>
        <dbReference type="ChEBI" id="CHEBI:57692"/>
    </ligand>
</feature>
<dbReference type="SUPFAM" id="SSF51905">
    <property type="entry name" value="FAD/NAD(P)-binding domain"/>
    <property type="match status" value="1"/>
</dbReference>
<dbReference type="PANTHER" id="PTHR43563:SF1">
    <property type="entry name" value="AMINE OXIDASE [FLAVIN-CONTAINING] B"/>
    <property type="match status" value="1"/>
</dbReference>
<dbReference type="InterPro" id="IPR006311">
    <property type="entry name" value="TAT_signal"/>
</dbReference>
<feature type="binding site" evidence="4">
    <location>
        <position position="382"/>
    </location>
    <ligand>
        <name>substrate</name>
    </ligand>
</feature>
<dbReference type="PRINTS" id="PR00757">
    <property type="entry name" value="AMINEOXDASEF"/>
</dbReference>
<dbReference type="AlphaFoldDB" id="F3FFE2"/>
<sequence length="485" mass="53246">MSINDKDPEHKTPLQLSRRSTLLGMALGATTLAASSLVRAAVADEGKTGQPKGTYDVIIIGAGMAGSTAARELGARGKKCLVLEARHRLGGRTWTANIFWQQSEVGGQWIHWNQPHVWAELKRYGLEIDETPGANPTYGTVLINNELKNIDPVDSFAMLDKGMKVFCGDLINAFPRPYDPNFDLSFLKHDDISIAQRLKQIDLDITTHTILESFFATAVSGDLETAGMLDQIHWYARADNDMGRLLRACTQYYIKSGTSSLINAMLTESKADVRKGTPVRKVVQHAEGVTVTTQSGEVFKASACVVAMPMNCWNDIEWSPALLPGKVAASKERHVGAGFKLKIKVKGNKGAYQSLAGVGHPVNMVYTDHFYDDHTTLFCMGYPTPGFDYNNKALVLKEVEKLLPDAEVLDTFAYDWTNDPYSKGSWCDYKVGMWSKYGADMRKTEGRIVFAGSDVADGWRGFIDGAIETGLRAGLVTSELLASKA</sequence>
<organism evidence="6 7">
    <name type="scientific">Pseudomonas syringae pv. japonica str. M301072</name>
    <dbReference type="NCBI Taxonomy" id="629262"/>
    <lineage>
        <taxon>Bacteria</taxon>
        <taxon>Pseudomonadati</taxon>
        <taxon>Pseudomonadota</taxon>
        <taxon>Gammaproteobacteria</taxon>
        <taxon>Pseudomonadales</taxon>
        <taxon>Pseudomonadaceae</taxon>
        <taxon>Pseudomonas</taxon>
        <taxon>Pseudomonas syringae</taxon>
    </lineage>
</organism>
<feature type="binding site" evidence="4">
    <location>
        <begin position="84"/>
        <end position="85"/>
    </location>
    <ligand>
        <name>FAD</name>
        <dbReference type="ChEBI" id="CHEBI:57692"/>
    </ligand>
</feature>
<dbReference type="InterPro" id="IPR050703">
    <property type="entry name" value="Flavin_MAO"/>
</dbReference>
<comment type="cofactor">
    <cofactor evidence="1">
        <name>FAD</name>
        <dbReference type="ChEBI" id="CHEBI:57692"/>
    </cofactor>
</comment>
<dbReference type="InterPro" id="IPR002937">
    <property type="entry name" value="Amino_oxidase"/>
</dbReference>
<dbReference type="PATRIC" id="fig|629262.5.peg.1367"/>
<evidence type="ECO:0000256" key="3">
    <source>
        <dbReference type="ARBA" id="ARBA00023002"/>
    </source>
</evidence>
<gene>
    <name evidence="6" type="ORF">PSYJA_08103</name>
</gene>
<protein>
    <submittedName>
        <fullName evidence="6">Amine oxidase</fullName>
    </submittedName>
</protein>